<feature type="region of interest" description="Disordered" evidence="1">
    <location>
        <begin position="609"/>
        <end position="649"/>
    </location>
</feature>
<gene>
    <name evidence="2" type="ORF">NLI96_g4752</name>
</gene>
<dbReference type="EMBL" id="JANAWD010000143">
    <property type="protein sequence ID" value="KAJ3485730.1"/>
    <property type="molecule type" value="Genomic_DNA"/>
</dbReference>
<feature type="compositionally biased region" description="Basic and acidic residues" evidence="1">
    <location>
        <begin position="442"/>
        <end position="464"/>
    </location>
</feature>
<dbReference type="AlphaFoldDB" id="A0AAD5V605"/>
<evidence type="ECO:0000313" key="2">
    <source>
        <dbReference type="EMBL" id="KAJ3485730.1"/>
    </source>
</evidence>
<reference evidence="2" key="1">
    <citation type="submission" date="2022-07" db="EMBL/GenBank/DDBJ databases">
        <title>Genome Sequence of Physisporinus lineatus.</title>
        <authorList>
            <person name="Buettner E."/>
        </authorList>
    </citation>
    <scope>NUCLEOTIDE SEQUENCE</scope>
    <source>
        <strain evidence="2">VT162</strain>
    </source>
</reference>
<accession>A0AAD5V605</accession>
<name>A0AAD5V605_9APHY</name>
<dbReference type="Proteomes" id="UP001212997">
    <property type="component" value="Unassembled WGS sequence"/>
</dbReference>
<organism evidence="2 3">
    <name type="scientific">Meripilus lineatus</name>
    <dbReference type="NCBI Taxonomy" id="2056292"/>
    <lineage>
        <taxon>Eukaryota</taxon>
        <taxon>Fungi</taxon>
        <taxon>Dikarya</taxon>
        <taxon>Basidiomycota</taxon>
        <taxon>Agaricomycotina</taxon>
        <taxon>Agaricomycetes</taxon>
        <taxon>Polyporales</taxon>
        <taxon>Meripilaceae</taxon>
        <taxon>Meripilus</taxon>
    </lineage>
</organism>
<evidence type="ECO:0000256" key="1">
    <source>
        <dbReference type="SAM" id="MobiDB-lite"/>
    </source>
</evidence>
<feature type="compositionally biased region" description="Polar residues" evidence="1">
    <location>
        <begin position="402"/>
        <end position="415"/>
    </location>
</feature>
<feature type="region of interest" description="Disordered" evidence="1">
    <location>
        <begin position="379"/>
        <end position="470"/>
    </location>
</feature>
<keyword evidence="3" id="KW-1185">Reference proteome</keyword>
<feature type="compositionally biased region" description="Basic residues" evidence="1">
    <location>
        <begin position="637"/>
        <end position="649"/>
    </location>
</feature>
<feature type="region of interest" description="Disordered" evidence="1">
    <location>
        <begin position="1"/>
        <end position="24"/>
    </location>
</feature>
<evidence type="ECO:0000313" key="3">
    <source>
        <dbReference type="Proteomes" id="UP001212997"/>
    </source>
</evidence>
<sequence length="649" mass="73832">MAILAEQVNHPSTPSGVTPQTPLSGLPCVTGFNGRQPPTEEQSLAVVTEDLFLGVDHILLTMKNKWATMRDTPGSLHDLVSNRIDIGIELSQAVQDRHKLSEMLHSSPEVVAKYIRLTLLNFWFDYRRWLSIQTSLEKLETLGVKGTVQEIDFHRVNILLAIRDVLVRASHSAYFTLGQLPEFKPYVCMGRYKGVPLSAKPTHICYALDKYPQIKSGSVLNSRISKVLQHFPTLEPTVRYLDITLFDDLHLVIESLRSATPNEHKLVGAAVHTALDTLNNVQEMSARYSSFSERYERTEKPLGTQKWESVDRKRKHEQGRVRDILFSTPIETKIQHLRCLQSPSTVAEIWAAIDQTCMAKEGMGFDDMLRVLECTSSSRVRPPRFGTIPAEANPAASPTEFVPTSPSTSDETGAFTTEPKEEEAVHQLHLALTASHNDEEEGKEKQKERIERKEEDAEEKEDKGQSSQLPDIRAILPKFGAPFHLGRRKYETMKKLLVTGGMINYSDFDKARLNHIILMIPTNETNSVKQVLAALGFSKTSNHGSLVTYKGPDWANVQPIRIHRTHTSRMEPWQVLGIRPKFAKRFQWKLEYFSDQRLTGQDLRDHPHLYRIPELPHPPTTAKKKSQVPENSETRRLRVRNRRNMKPSK</sequence>
<feature type="compositionally biased region" description="Polar residues" evidence="1">
    <location>
        <begin position="9"/>
        <end position="23"/>
    </location>
</feature>
<comment type="caution">
    <text evidence="2">The sequence shown here is derived from an EMBL/GenBank/DDBJ whole genome shotgun (WGS) entry which is preliminary data.</text>
</comment>
<proteinExistence type="predicted"/>
<protein>
    <submittedName>
        <fullName evidence="2">Uncharacterized protein</fullName>
    </submittedName>
</protein>